<dbReference type="RefSeq" id="WP_394470991.1">
    <property type="nucleotide sequence ID" value="NZ_JBIGHY010000004.1"/>
</dbReference>
<proteinExistence type="predicted"/>
<evidence type="ECO:0008006" key="3">
    <source>
        <dbReference type="Google" id="ProtNLM"/>
    </source>
</evidence>
<dbReference type="EMBL" id="JBIGHY010000004">
    <property type="protein sequence ID" value="MFG6414928.1"/>
    <property type="molecule type" value="Genomic_DNA"/>
</dbReference>
<keyword evidence="2" id="KW-1185">Reference proteome</keyword>
<name>A0ABW7EN72_9BURK</name>
<gene>
    <name evidence="1" type="ORF">ACG02S_13595</name>
</gene>
<protein>
    <recommendedName>
        <fullName evidence="3">Right handed beta helix region</fullName>
    </recommendedName>
</protein>
<reference evidence="1 2" key="1">
    <citation type="submission" date="2024-09" db="EMBL/GenBank/DDBJ databases">
        <title>Novel species of the genus Pelomonas and Roseateles isolated from streams.</title>
        <authorList>
            <person name="Lu H."/>
        </authorList>
    </citation>
    <scope>NUCLEOTIDE SEQUENCE [LARGE SCALE GENOMIC DNA]</scope>
    <source>
        <strain evidence="1 2">DC23W</strain>
    </source>
</reference>
<organism evidence="1 2">
    <name type="scientific">Pelomonas dachongensis</name>
    <dbReference type="NCBI Taxonomy" id="3299029"/>
    <lineage>
        <taxon>Bacteria</taxon>
        <taxon>Pseudomonadati</taxon>
        <taxon>Pseudomonadota</taxon>
        <taxon>Betaproteobacteria</taxon>
        <taxon>Burkholderiales</taxon>
        <taxon>Sphaerotilaceae</taxon>
        <taxon>Roseateles</taxon>
    </lineage>
</organism>
<accession>A0ABW7EN72</accession>
<dbReference type="InterPro" id="IPR012334">
    <property type="entry name" value="Pectin_lyas_fold"/>
</dbReference>
<dbReference type="Gene3D" id="2.160.20.10">
    <property type="entry name" value="Single-stranded right-handed beta-helix, Pectin lyase-like"/>
    <property type="match status" value="1"/>
</dbReference>
<evidence type="ECO:0000313" key="1">
    <source>
        <dbReference type="EMBL" id="MFG6414928.1"/>
    </source>
</evidence>
<evidence type="ECO:0000313" key="2">
    <source>
        <dbReference type="Proteomes" id="UP001606300"/>
    </source>
</evidence>
<dbReference type="InterPro" id="IPR011050">
    <property type="entry name" value="Pectin_lyase_fold/virulence"/>
</dbReference>
<comment type="caution">
    <text evidence="1">The sequence shown here is derived from an EMBL/GenBank/DDBJ whole genome shotgun (WGS) entry which is preliminary data.</text>
</comment>
<dbReference type="Proteomes" id="UP001606300">
    <property type="component" value="Unassembled WGS sequence"/>
</dbReference>
<sequence>MSLSLNETPAAMSADPARGWLRWFAPLLLAWMVLLAACATGTVPPHRVSLEIDDRRVQVQVADQALLQPPARPDRGPGHYFVGWFQPDAGPGRMWDFAHDRVTTDLALKAKFVPLSATNVVVDAYLEESWRGPFTFRTLQELKAANIADGTTVNFTPGVYWTDDHRDPHDANTPLHPGLVGIAFPQSGLTFQGLTSNADDVRIAGNRGQTVGSNGNWNVIGIGTGFSARHLTFANYTSVDLVFPRDPSQNLPRRGDARVQAQTLTSAGGPLDRLYFENVRFVSHLNLLAIGPQRAYFRNSYFQLTDDAIAGGALNVFEGCTFDFHGSHPSWGGSSTLAVFLNSTFNFMNDSPAFWFAKSGGHWALIDNRFVGPHQEIRWENVQRPDVKQLVHNNRYADGTPVVFDPRHPQVTQGLGPEALKSFKVGAAYNVHNLLRGHDGWNPSGQQVRHDAAFKLTLAASASRVPSDDPAHEVVLTPATTPAAAFAPGAIRFDFDAALFTRLPDRGDGLLRLRAKRQATGRIVDTVVTATAPNGLAAQATLRVLPVAVAPPVVRGSPAMTLVPDQARLQLAYDQPALVDRSTITWFRGSAPGDKAVEVAQATRDYALSAGDIGHHLTAVIMPRYEFSAPAAAIEVSSPRAVAAADVTQPHVIATDFAHVSWAGHALGQPDVWYADSFKPDDVAATWVPSAAAPWAHIVGDRDGAVDVAGLVTATQGARLLYEPRGTYADMALTLALTPEKVAGQGFGSATGQYLEVYLKWDARTRSGYALRLQRLASDPLDGNRPIPSSGNSVRVSMLQVVNGVRTVLPGALVDSSVFMPGATLRFELAGDLLSARVTTRSPQTGVQARYGLPHEVHFSAKLPGVASKAGGFGVQFTGTASAGNRTFLERLVVRLQPR</sequence>
<dbReference type="SUPFAM" id="SSF51126">
    <property type="entry name" value="Pectin lyase-like"/>
    <property type="match status" value="1"/>
</dbReference>